<keyword evidence="4" id="KW-1185">Reference proteome</keyword>
<feature type="compositionally biased region" description="Acidic residues" evidence="1">
    <location>
        <begin position="493"/>
        <end position="502"/>
    </location>
</feature>
<evidence type="ECO:0000313" key="3">
    <source>
        <dbReference type="EMBL" id="RKN20329.1"/>
    </source>
</evidence>
<dbReference type="Proteomes" id="UP000275024">
    <property type="component" value="Unassembled WGS sequence"/>
</dbReference>
<gene>
    <name evidence="3" type="ORF">D7318_19510</name>
    <name evidence="2" type="ORF">D7319_31390</name>
</gene>
<evidence type="ECO:0000313" key="5">
    <source>
        <dbReference type="Proteomes" id="UP000275024"/>
    </source>
</evidence>
<dbReference type="RefSeq" id="WP_120698389.1">
    <property type="nucleotide sequence ID" value="NZ_RBDX01000048.1"/>
</dbReference>
<evidence type="ECO:0000313" key="2">
    <source>
        <dbReference type="EMBL" id="RKN03521.1"/>
    </source>
</evidence>
<evidence type="ECO:0000256" key="1">
    <source>
        <dbReference type="SAM" id="MobiDB-lite"/>
    </source>
</evidence>
<dbReference type="EMBL" id="RBDX01000048">
    <property type="protein sequence ID" value="RKN03521.1"/>
    <property type="molecule type" value="Genomic_DNA"/>
</dbReference>
<evidence type="ECO:0000313" key="4">
    <source>
        <dbReference type="Proteomes" id="UP000268652"/>
    </source>
</evidence>
<organism evidence="2 5">
    <name type="scientific">Streptomyces radicis</name>
    <dbReference type="NCBI Taxonomy" id="1750517"/>
    <lineage>
        <taxon>Bacteria</taxon>
        <taxon>Bacillati</taxon>
        <taxon>Actinomycetota</taxon>
        <taxon>Actinomycetes</taxon>
        <taxon>Kitasatosporales</taxon>
        <taxon>Streptomycetaceae</taxon>
        <taxon>Streptomyces</taxon>
    </lineage>
</organism>
<dbReference type="AlphaFoldDB" id="A0A3A9VQX6"/>
<protein>
    <submittedName>
        <fullName evidence="2">Uncharacterized protein</fullName>
    </submittedName>
</protein>
<sequence length="502" mass="54891">MSVLTTYARLRAAEAGRAEPLATVRHVHLAARPFVLIPLALAGEACAPLAALVGAERERPELLIVAEPRDRTQRFAFVADLADRVLPHLDSFTRDTEEYTGRRDGAKRILTRCTEAPQILVPNPGGIAFLRLLGRSTRFRGTEGPHAVPPGVPLLGKWLTWFTDRAEFPGSSQLLAMTEALSVHWATGQSGTEDGNLASLIGWIAPPDGHDGHEAARLAEDPALRPPAGPATDPVFDHTLHELLDRYERAGTDPLRAALRHQLEKQLRSQLAPTWDLMWRGVDLLRSLPPGASVAGRWEFDRTLFTDYAAYLAETGLPQARRDHAVGAARRLARLEDATARYELARAYDDPLVMAEHELAGRAFTGVVIATDPSRMVKGPRSALFRPLVTLRTDALPPRLELGDKVKSPTRRDQPARLLAVRALPDGDAEIDLELEGGLARKRKPPAPPGCVPEPGEELCYTVLDTGHSPLAFPDDEATPWTHGGPPTPYTPTEDDADEAWE</sequence>
<name>A0A3A9VQX6_9ACTN</name>
<dbReference type="EMBL" id="RBDY01000014">
    <property type="protein sequence ID" value="RKN20329.1"/>
    <property type="molecule type" value="Genomic_DNA"/>
</dbReference>
<dbReference type="Proteomes" id="UP000268652">
    <property type="component" value="Unassembled WGS sequence"/>
</dbReference>
<comment type="caution">
    <text evidence="2">The sequence shown here is derived from an EMBL/GenBank/DDBJ whole genome shotgun (WGS) entry which is preliminary data.</text>
</comment>
<reference evidence="4 5" key="1">
    <citation type="submission" date="2018-09" db="EMBL/GenBank/DDBJ databases">
        <title>Streptomyces sp. nov. DS1-2, an endophytic actinomycete isolated from roots of Dendrobium scabrilingue.</title>
        <authorList>
            <person name="Kuncharoen N."/>
            <person name="Kudo T."/>
            <person name="Ohkuma M."/>
            <person name="Yuki M."/>
            <person name="Tanasupawat S."/>
        </authorList>
    </citation>
    <scope>NUCLEOTIDE SEQUENCE [LARGE SCALE GENOMIC DNA]</scope>
    <source>
        <strain evidence="2 5">AZ1-7</strain>
        <strain evidence="3 4">DS1-2</strain>
    </source>
</reference>
<feature type="region of interest" description="Disordered" evidence="1">
    <location>
        <begin position="467"/>
        <end position="502"/>
    </location>
</feature>
<accession>A0A3A9VQX6</accession>
<dbReference type="OrthoDB" id="140186at2"/>
<proteinExistence type="predicted"/>